<keyword evidence="9" id="KW-1185">Reference proteome</keyword>
<keyword evidence="4 7" id="KW-0812">Transmembrane</keyword>
<evidence type="ECO:0000256" key="5">
    <source>
        <dbReference type="ARBA" id="ARBA00022989"/>
    </source>
</evidence>
<dbReference type="PANTHER" id="PTHR30558:SF3">
    <property type="entry name" value="BIOPOLYMER TRANSPORT PROTEIN EXBD-RELATED"/>
    <property type="match status" value="1"/>
</dbReference>
<sequence length="218" mass="24551">MGKAKVKRASTSIDMTAMCDVSFLLLTFFVLTATARQPEVLPVDVPASSTPDKLPDDNVSIISVGKGGKVFFSIKNPTVREETLKSMSAKYDIAFSDKDYEEFKKMDEFGVPLKNMRQLLSLGNDQRKENIQPGIPVDSTETNSNELYQWVQQARLATIKYNRDREGEKDFVDPGPMKVAIKADANEKYPTINLIIETLRNQKQNKFSFVTGLRNESK</sequence>
<evidence type="ECO:0000313" key="8">
    <source>
        <dbReference type="EMBL" id="SMG47666.1"/>
    </source>
</evidence>
<keyword evidence="3" id="KW-1003">Cell membrane</keyword>
<name>A0A1X7L1F0_9SPHI</name>
<dbReference type="AlphaFoldDB" id="A0A1X7L1F0"/>
<dbReference type="GO" id="GO:0015031">
    <property type="term" value="P:protein transport"/>
    <property type="evidence" value="ECO:0007669"/>
    <property type="project" value="UniProtKB-KW"/>
</dbReference>
<comment type="subcellular location">
    <subcellularLocation>
        <location evidence="1">Cell membrane</location>
        <topology evidence="1">Single-pass membrane protein</topology>
    </subcellularLocation>
    <subcellularLocation>
        <location evidence="7">Cell membrane</location>
        <topology evidence="7">Single-pass type II membrane protein</topology>
    </subcellularLocation>
</comment>
<evidence type="ECO:0000256" key="6">
    <source>
        <dbReference type="ARBA" id="ARBA00023136"/>
    </source>
</evidence>
<keyword evidence="5" id="KW-1133">Transmembrane helix</keyword>
<evidence type="ECO:0000256" key="7">
    <source>
        <dbReference type="RuleBase" id="RU003879"/>
    </source>
</evidence>
<dbReference type="RefSeq" id="WP_085474149.1">
    <property type="nucleotide sequence ID" value="NZ_CP038029.1"/>
</dbReference>
<evidence type="ECO:0000256" key="2">
    <source>
        <dbReference type="ARBA" id="ARBA00005811"/>
    </source>
</evidence>
<dbReference type="STRING" id="561061.SAMN05660862_3469"/>
<dbReference type="PANTHER" id="PTHR30558">
    <property type="entry name" value="EXBD MEMBRANE COMPONENT OF PMF-DRIVEN MACROMOLECULE IMPORT SYSTEM"/>
    <property type="match status" value="1"/>
</dbReference>
<protein>
    <submittedName>
        <fullName evidence="8">Biopolymer transport protein ExbD/TolR</fullName>
    </submittedName>
</protein>
<accession>A0A1X7L1F0</accession>
<gene>
    <name evidence="8" type="ORF">SAMN05660862_3469</name>
</gene>
<keyword evidence="6" id="KW-0472">Membrane</keyword>
<dbReference type="OrthoDB" id="9793581at2"/>
<dbReference type="EMBL" id="FXAU01000007">
    <property type="protein sequence ID" value="SMG47666.1"/>
    <property type="molecule type" value="Genomic_DNA"/>
</dbReference>
<evidence type="ECO:0000256" key="1">
    <source>
        <dbReference type="ARBA" id="ARBA00004162"/>
    </source>
</evidence>
<reference evidence="8 9" key="1">
    <citation type="submission" date="2017-04" db="EMBL/GenBank/DDBJ databases">
        <authorList>
            <person name="Afonso C.L."/>
            <person name="Miller P.J."/>
            <person name="Scott M.A."/>
            <person name="Spackman E."/>
            <person name="Goraichik I."/>
            <person name="Dimitrov K.M."/>
            <person name="Suarez D.L."/>
            <person name="Swayne D.E."/>
        </authorList>
    </citation>
    <scope>NUCLEOTIDE SEQUENCE [LARGE SCALE GENOMIC DNA]</scope>
    <source>
        <strain evidence="8 9">DSM 22418</strain>
    </source>
</reference>
<dbReference type="GO" id="GO:0022857">
    <property type="term" value="F:transmembrane transporter activity"/>
    <property type="evidence" value="ECO:0007669"/>
    <property type="project" value="InterPro"/>
</dbReference>
<dbReference type="GO" id="GO:0005886">
    <property type="term" value="C:plasma membrane"/>
    <property type="evidence" value="ECO:0007669"/>
    <property type="project" value="UniProtKB-SubCell"/>
</dbReference>
<dbReference type="Pfam" id="PF02472">
    <property type="entry name" value="ExbD"/>
    <property type="match status" value="1"/>
</dbReference>
<dbReference type="Proteomes" id="UP000192980">
    <property type="component" value="Unassembled WGS sequence"/>
</dbReference>
<evidence type="ECO:0000256" key="3">
    <source>
        <dbReference type="ARBA" id="ARBA00022475"/>
    </source>
</evidence>
<evidence type="ECO:0000313" key="9">
    <source>
        <dbReference type="Proteomes" id="UP000192980"/>
    </source>
</evidence>
<evidence type="ECO:0000256" key="4">
    <source>
        <dbReference type="ARBA" id="ARBA00022692"/>
    </source>
</evidence>
<keyword evidence="7" id="KW-0813">Transport</keyword>
<dbReference type="InterPro" id="IPR003400">
    <property type="entry name" value="ExbD"/>
</dbReference>
<comment type="similarity">
    <text evidence="2 7">Belongs to the ExbD/TolR family.</text>
</comment>
<proteinExistence type="inferred from homology"/>
<keyword evidence="7" id="KW-0653">Protein transport</keyword>
<organism evidence="8 9">
    <name type="scientific">Sphingobacterium psychroaquaticum</name>
    <dbReference type="NCBI Taxonomy" id="561061"/>
    <lineage>
        <taxon>Bacteria</taxon>
        <taxon>Pseudomonadati</taxon>
        <taxon>Bacteroidota</taxon>
        <taxon>Sphingobacteriia</taxon>
        <taxon>Sphingobacteriales</taxon>
        <taxon>Sphingobacteriaceae</taxon>
        <taxon>Sphingobacterium</taxon>
    </lineage>
</organism>